<comment type="caution">
    <text evidence="1">The sequence shown here is derived from an EMBL/GenBank/DDBJ whole genome shotgun (WGS) entry which is preliminary data.</text>
</comment>
<dbReference type="RefSeq" id="WP_189490733.1">
    <property type="nucleotide sequence ID" value="NZ_BMZG01000002.1"/>
</dbReference>
<reference evidence="1" key="2">
    <citation type="submission" date="2020-09" db="EMBL/GenBank/DDBJ databases">
        <authorList>
            <person name="Sun Q."/>
            <person name="Kim S."/>
        </authorList>
    </citation>
    <scope>NUCLEOTIDE SEQUENCE</scope>
    <source>
        <strain evidence="1">KCTC 32501</strain>
    </source>
</reference>
<sequence length="198" mass="22225">MTVIRKDYLIQSDRYRQPTVMNPPLGQRAENARHAIWHFAELIAIDVAVGVTWDELDGRSKIAQWRTIEAYAVCQPLVGGDGLNESLYEGERTEAAIIVHIDNEDPRNLALASTYSDIFPNGIYLGGLDSVSSHPQIGFPTIINFDGQKWKPRHTARLNKAGDETHPAMNGAYRSECYLWRDNHQEMQAGFGDGLTDL</sequence>
<protein>
    <submittedName>
        <fullName evidence="1">Uncharacterized protein</fullName>
    </submittedName>
</protein>
<dbReference type="EMBL" id="BMZG01000002">
    <property type="protein sequence ID" value="GHA66264.1"/>
    <property type="molecule type" value="Genomic_DNA"/>
</dbReference>
<dbReference type="Proteomes" id="UP000614287">
    <property type="component" value="Unassembled WGS sequence"/>
</dbReference>
<name>A0A8J3CM00_9BURK</name>
<accession>A0A8J3CM00</accession>
<keyword evidence="2" id="KW-1185">Reference proteome</keyword>
<proteinExistence type="predicted"/>
<gene>
    <name evidence="1" type="ORF">GCM10009007_03410</name>
</gene>
<dbReference type="AlphaFoldDB" id="A0A8J3CM00"/>
<evidence type="ECO:0000313" key="2">
    <source>
        <dbReference type="Proteomes" id="UP000614287"/>
    </source>
</evidence>
<evidence type="ECO:0000313" key="1">
    <source>
        <dbReference type="EMBL" id="GHA66264.1"/>
    </source>
</evidence>
<reference evidence="1" key="1">
    <citation type="journal article" date="2014" name="Int. J. Syst. Evol. Microbiol.">
        <title>Complete genome sequence of Corynebacterium casei LMG S-19264T (=DSM 44701T), isolated from a smear-ripened cheese.</title>
        <authorList>
            <consortium name="US DOE Joint Genome Institute (JGI-PGF)"/>
            <person name="Walter F."/>
            <person name="Albersmeier A."/>
            <person name="Kalinowski J."/>
            <person name="Ruckert C."/>
        </authorList>
    </citation>
    <scope>NUCLEOTIDE SEQUENCE</scope>
    <source>
        <strain evidence="1">KCTC 32501</strain>
    </source>
</reference>
<organism evidence="1 2">
    <name type="scientific">Formosimonas limnophila</name>
    <dbReference type="NCBI Taxonomy" id="1384487"/>
    <lineage>
        <taxon>Bacteria</taxon>
        <taxon>Pseudomonadati</taxon>
        <taxon>Pseudomonadota</taxon>
        <taxon>Betaproteobacteria</taxon>
        <taxon>Burkholderiales</taxon>
        <taxon>Burkholderiaceae</taxon>
        <taxon>Formosimonas</taxon>
    </lineage>
</organism>